<evidence type="ECO:0000313" key="2">
    <source>
        <dbReference type="Ensembl" id="ENSSBOP00000039184.1"/>
    </source>
</evidence>
<dbReference type="Proteomes" id="UP000233220">
    <property type="component" value="Unplaced"/>
</dbReference>
<keyword evidence="1" id="KW-0732">Signal</keyword>
<reference evidence="2" key="2">
    <citation type="submission" date="2025-09" db="UniProtKB">
        <authorList>
            <consortium name="Ensembl"/>
        </authorList>
    </citation>
    <scope>IDENTIFICATION</scope>
</reference>
<dbReference type="AlphaFoldDB" id="A0A2K6V4W1"/>
<dbReference type="Ensembl" id="ENSSBOT00000056143.1">
    <property type="protein sequence ID" value="ENSSBOP00000039184.1"/>
    <property type="gene ID" value="ENSSBOG00000035636.1"/>
</dbReference>
<protein>
    <submittedName>
        <fullName evidence="2">Adrenomedullin 5 (putative)</fullName>
    </submittedName>
</protein>
<feature type="chain" id="PRO_5014323895" evidence="1">
    <location>
        <begin position="19"/>
        <end position="156"/>
    </location>
</feature>
<sequence>MTAHILLLLLLLAFFAQGDPDSAARRGQHQDALQHREHVWSLGVRRTHRLLEIIHWIHCLCQGALREVQPRAPGPLQPWAPAAVTQGRSLAQVPGHRPTARGPAECPVRWVTSGTAGHLPGFGLPVCTLALLPHVSSPLTPAPEIVFPSPSPGCDW</sequence>
<evidence type="ECO:0000256" key="1">
    <source>
        <dbReference type="SAM" id="SignalP"/>
    </source>
</evidence>
<name>A0A2K6V4W1_SAIBB</name>
<dbReference type="STRING" id="39432.ENSSBOP00000039184"/>
<gene>
    <name evidence="2" type="primary">ADM5</name>
</gene>
<dbReference type="OMA" id="YLGVCRT"/>
<feature type="signal peptide" evidence="1">
    <location>
        <begin position="1"/>
        <end position="18"/>
    </location>
</feature>
<dbReference type="GeneTree" id="ENSGT00730000112484"/>
<organism evidence="2 3">
    <name type="scientific">Saimiri boliviensis boliviensis</name>
    <name type="common">Bolivian squirrel monkey</name>
    <dbReference type="NCBI Taxonomy" id="39432"/>
    <lineage>
        <taxon>Eukaryota</taxon>
        <taxon>Metazoa</taxon>
        <taxon>Chordata</taxon>
        <taxon>Craniata</taxon>
        <taxon>Vertebrata</taxon>
        <taxon>Euteleostomi</taxon>
        <taxon>Mammalia</taxon>
        <taxon>Eutheria</taxon>
        <taxon>Euarchontoglires</taxon>
        <taxon>Primates</taxon>
        <taxon>Haplorrhini</taxon>
        <taxon>Platyrrhini</taxon>
        <taxon>Cebidae</taxon>
        <taxon>Saimiriinae</taxon>
        <taxon>Saimiri</taxon>
    </lineage>
</organism>
<accession>A0A2K6V4W1</accession>
<proteinExistence type="predicted"/>
<reference evidence="2" key="1">
    <citation type="submission" date="2025-08" db="UniProtKB">
        <authorList>
            <consortium name="Ensembl"/>
        </authorList>
    </citation>
    <scope>IDENTIFICATION</scope>
</reference>
<keyword evidence="3" id="KW-1185">Reference proteome</keyword>
<evidence type="ECO:0000313" key="3">
    <source>
        <dbReference type="Proteomes" id="UP000233220"/>
    </source>
</evidence>